<evidence type="ECO:0000256" key="8">
    <source>
        <dbReference type="ARBA" id="ARBA00045705"/>
    </source>
</evidence>
<evidence type="ECO:0000256" key="9">
    <source>
        <dbReference type="ARBA" id="ARBA00047325"/>
    </source>
</evidence>
<evidence type="ECO:0000256" key="17">
    <source>
        <dbReference type="ARBA" id="ARBA00048611"/>
    </source>
</evidence>
<comment type="similarity">
    <text evidence="1">Belongs to the short-chain dehydrogenases/reductases (SDR) family.</text>
</comment>
<dbReference type="EMBL" id="JAANHZ010000132">
    <property type="protein sequence ID" value="KAG5314942.1"/>
    <property type="molecule type" value="Genomic_DNA"/>
</dbReference>
<accession>A0A836EZG0</accession>
<evidence type="ECO:0000256" key="16">
    <source>
        <dbReference type="ARBA" id="ARBA00048535"/>
    </source>
</evidence>
<gene>
    <name evidence="23" type="primary">Hpgd_0</name>
    <name evidence="23" type="ORF">G6Z75_0005719</name>
</gene>
<name>A0A836EZG0_9HYME</name>
<dbReference type="EC" id="1.1.1.232" evidence="4"/>
<protein>
    <recommendedName>
        <fullName evidence="5">15-hydroxyprostaglandin dehydrogenase [NAD(+)]</fullName>
        <ecNumber evidence="3">1.1.1.141</ecNumber>
        <ecNumber evidence="4">1.1.1.232</ecNumber>
    </recommendedName>
    <alternativeName>
        <fullName evidence="7">Eicosanoid/docosanoid dehydrogenase [NAD(+)]</fullName>
    </alternativeName>
    <alternativeName>
        <fullName evidence="6">Prostaglandin dehydrogenase 1</fullName>
    </alternativeName>
</protein>
<dbReference type="PROSITE" id="PS00061">
    <property type="entry name" value="ADH_SHORT"/>
    <property type="match status" value="1"/>
</dbReference>
<comment type="catalytic activity">
    <reaction evidence="11">
        <text>14-hydroxy-(4Z,7Z,10Z,12E,16Z,19Z)-docosahexaenoate + NAD(+) = 14-oxo-(4Z,7Z,10Z,12E,16Z,19Z)-docosahexaenoate + NADH + H(+)</text>
        <dbReference type="Rhea" id="RHEA:48952"/>
        <dbReference type="ChEBI" id="CHEBI:15378"/>
        <dbReference type="ChEBI" id="CHEBI:57540"/>
        <dbReference type="ChEBI" id="CHEBI:57945"/>
        <dbReference type="ChEBI" id="CHEBI:90866"/>
        <dbReference type="ChEBI" id="CHEBI:90867"/>
    </reaction>
    <physiologicalReaction direction="left-to-right" evidence="11">
        <dbReference type="Rhea" id="RHEA:48953"/>
    </physiologicalReaction>
</comment>
<comment type="catalytic activity">
    <reaction evidence="13">
        <text>(11R)-hydroxy-(5Z,8Z,12E,14Z)-eicosatetraenoate + NAD(+) = 11-oxo-(5Z,8Z,12E,14Z)-eicosatetraenoate + NADH + H(+)</text>
        <dbReference type="Rhea" id="RHEA:48640"/>
        <dbReference type="ChEBI" id="CHEBI:15378"/>
        <dbReference type="ChEBI" id="CHEBI:57540"/>
        <dbReference type="ChEBI" id="CHEBI:57945"/>
        <dbReference type="ChEBI" id="CHEBI:78836"/>
        <dbReference type="ChEBI" id="CHEBI:90697"/>
    </reaction>
    <physiologicalReaction direction="left-to-right" evidence="13">
        <dbReference type="Rhea" id="RHEA:48641"/>
    </physiologicalReaction>
</comment>
<dbReference type="PANTHER" id="PTHR44229">
    <property type="entry name" value="15-HYDROXYPROSTAGLANDIN DEHYDROGENASE [NAD(+)]"/>
    <property type="match status" value="1"/>
</dbReference>
<evidence type="ECO:0000256" key="4">
    <source>
        <dbReference type="ARBA" id="ARBA00039060"/>
    </source>
</evidence>
<evidence type="ECO:0000256" key="21">
    <source>
        <dbReference type="ARBA" id="ARBA00049188"/>
    </source>
</evidence>
<evidence type="ECO:0000256" key="18">
    <source>
        <dbReference type="ARBA" id="ARBA00048739"/>
    </source>
</evidence>
<evidence type="ECO:0000256" key="22">
    <source>
        <dbReference type="SAM" id="Phobius"/>
    </source>
</evidence>
<evidence type="ECO:0000256" key="19">
    <source>
        <dbReference type="ARBA" id="ARBA00048921"/>
    </source>
</evidence>
<evidence type="ECO:0000256" key="5">
    <source>
        <dbReference type="ARBA" id="ARBA00040276"/>
    </source>
</evidence>
<feature type="non-terminal residue" evidence="23">
    <location>
        <position position="729"/>
    </location>
</feature>
<dbReference type="Pfam" id="PF00106">
    <property type="entry name" value="adh_short"/>
    <property type="match status" value="2"/>
</dbReference>
<comment type="caution">
    <text evidence="23">The sequence shown here is derived from an EMBL/GenBank/DDBJ whole genome shotgun (WGS) entry which is preliminary data.</text>
</comment>
<evidence type="ECO:0000256" key="10">
    <source>
        <dbReference type="ARBA" id="ARBA00047672"/>
    </source>
</evidence>
<comment type="catalytic activity">
    <reaction evidence="18">
        <text>prostaglandin E2 + NAD(+) = 15-oxoprostaglandin E2 + NADH + H(+)</text>
        <dbReference type="Rhea" id="RHEA:11876"/>
        <dbReference type="ChEBI" id="CHEBI:15378"/>
        <dbReference type="ChEBI" id="CHEBI:57400"/>
        <dbReference type="ChEBI" id="CHEBI:57540"/>
        <dbReference type="ChEBI" id="CHEBI:57945"/>
        <dbReference type="ChEBI" id="CHEBI:606564"/>
        <dbReference type="EC" id="1.1.1.141"/>
    </reaction>
    <physiologicalReaction direction="left-to-right" evidence="18">
        <dbReference type="Rhea" id="RHEA:11877"/>
    </physiologicalReaction>
</comment>
<evidence type="ECO:0000256" key="11">
    <source>
        <dbReference type="ARBA" id="ARBA00048008"/>
    </source>
</evidence>
<comment type="catalytic activity">
    <reaction evidence="12">
        <text>15-oxo-(5S,6R)-dihydroxy-(7E,9E,11Z)-eicosatrienoate + NADH + H(+) = (5S,6R,15S)-trihydroxy-(7E,9E,11Z)-eicosatrienoate + NAD(+)</text>
        <dbReference type="Rhea" id="RHEA:41596"/>
        <dbReference type="ChEBI" id="CHEBI:15378"/>
        <dbReference type="ChEBI" id="CHEBI:57540"/>
        <dbReference type="ChEBI" id="CHEBI:57945"/>
        <dbReference type="ChEBI" id="CHEBI:78325"/>
        <dbReference type="ChEBI" id="CHEBI:78329"/>
    </reaction>
    <physiologicalReaction direction="left-to-right" evidence="12">
        <dbReference type="Rhea" id="RHEA:41597"/>
    </physiologicalReaction>
</comment>
<dbReference type="EC" id="1.1.1.141" evidence="3"/>
<feature type="transmembrane region" description="Helical" evidence="22">
    <location>
        <begin position="307"/>
        <end position="328"/>
    </location>
</feature>
<keyword evidence="22" id="KW-0472">Membrane</keyword>
<dbReference type="PANTHER" id="PTHR44229:SF4">
    <property type="entry name" value="15-HYDROXYPROSTAGLANDIN DEHYDROGENASE [NAD(+)]"/>
    <property type="match status" value="1"/>
</dbReference>
<evidence type="ECO:0000256" key="7">
    <source>
        <dbReference type="ARBA" id="ARBA00042026"/>
    </source>
</evidence>
<evidence type="ECO:0000256" key="15">
    <source>
        <dbReference type="ARBA" id="ARBA00048393"/>
    </source>
</evidence>
<dbReference type="InterPro" id="IPR036291">
    <property type="entry name" value="NAD(P)-bd_dom_sf"/>
</dbReference>
<comment type="catalytic activity">
    <reaction evidence="14">
        <text>resolvin D1 + NAD(+) = 17-oxoresolvin D1 + NADH + H(+)</text>
        <dbReference type="Rhea" id="RHEA:50128"/>
        <dbReference type="ChEBI" id="CHEBI:15378"/>
        <dbReference type="ChEBI" id="CHEBI:57540"/>
        <dbReference type="ChEBI" id="CHEBI:57945"/>
        <dbReference type="ChEBI" id="CHEBI:132079"/>
        <dbReference type="ChEBI" id="CHEBI:132081"/>
    </reaction>
    <physiologicalReaction direction="left-to-right" evidence="14">
        <dbReference type="Rhea" id="RHEA:50129"/>
    </physiologicalReaction>
</comment>
<dbReference type="Proteomes" id="UP000667349">
    <property type="component" value="Unassembled WGS sequence"/>
</dbReference>
<proteinExistence type="inferred from homology"/>
<evidence type="ECO:0000313" key="23">
    <source>
        <dbReference type="EMBL" id="KAG5314942.1"/>
    </source>
</evidence>
<comment type="catalytic activity">
    <reaction evidence="21">
        <text>resolvin E1 + NAD(+) = 18-oxo-resolvin E1 + NADH + H(+)</text>
        <dbReference type="Rhea" id="RHEA:49244"/>
        <dbReference type="ChEBI" id="CHEBI:15378"/>
        <dbReference type="ChEBI" id="CHEBI:57540"/>
        <dbReference type="ChEBI" id="CHEBI:57945"/>
        <dbReference type="ChEBI" id="CHEBI:91000"/>
        <dbReference type="ChEBI" id="CHEBI:91001"/>
    </reaction>
    <physiologicalReaction direction="left-to-right" evidence="21">
        <dbReference type="Rhea" id="RHEA:49245"/>
    </physiologicalReaction>
</comment>
<dbReference type="Gene3D" id="3.40.50.720">
    <property type="entry name" value="NAD(P)-binding Rossmann-like Domain"/>
    <property type="match status" value="2"/>
</dbReference>
<comment type="catalytic activity">
    <reaction evidence="10">
        <text>resolvin D1 + NAD(+) = 8-oxoresolvin D1 + NADH + H(+)</text>
        <dbReference type="Rhea" id="RHEA:50124"/>
        <dbReference type="ChEBI" id="CHEBI:15378"/>
        <dbReference type="ChEBI" id="CHEBI:57540"/>
        <dbReference type="ChEBI" id="CHEBI:57945"/>
        <dbReference type="ChEBI" id="CHEBI:132079"/>
        <dbReference type="ChEBI" id="CHEBI:132080"/>
    </reaction>
    <physiologicalReaction direction="left-to-right" evidence="10">
        <dbReference type="Rhea" id="RHEA:50125"/>
    </physiologicalReaction>
</comment>
<evidence type="ECO:0000256" key="13">
    <source>
        <dbReference type="ARBA" id="ARBA00048144"/>
    </source>
</evidence>
<dbReference type="FunFam" id="3.40.50.720:FF:000084">
    <property type="entry name" value="Short-chain dehydrogenase reductase"/>
    <property type="match status" value="1"/>
</dbReference>
<comment type="function">
    <text evidence="8">Catalyzes the NAD-dependent dehydrogenation (oxidation) of a broad array of hydroxylated polyunsaturated fatty acids (mainly eicosanoids and docosanoids, including prostaglandins, lipoxins and resolvins), yielding their corresponding keto (oxo) metabolites. Decreases the levels of the pro-proliferative prostaglandins such as prostaglandin E2 (whose activity is increased in cancer because of an increase in the expression of cyclooxygenase 2) and generates oxo-fatty acid products that can profoundly influence cell function by abrogating pro-inflammatory cytokine expression. Converts resolvins E1, D1 and D2 to their oxo products, which represents a mode of resolvin inactivation. Resolvin E1 plays important roles during the resolution phase of acute inflammation, while resolvins D1 and D2 have a unique role in obesity-induced adipose inflammation.</text>
</comment>
<feature type="non-terminal residue" evidence="23">
    <location>
        <position position="1"/>
    </location>
</feature>
<keyword evidence="24" id="KW-1185">Reference proteome</keyword>
<evidence type="ECO:0000256" key="3">
    <source>
        <dbReference type="ARBA" id="ARBA00038968"/>
    </source>
</evidence>
<comment type="catalytic activity">
    <reaction evidence="19">
        <text>resolvin D2 + NAD(+) = 16-oxoresolvin D2 + NADH + H(+)</text>
        <dbReference type="Rhea" id="RHEA:53588"/>
        <dbReference type="ChEBI" id="CHEBI:15378"/>
        <dbReference type="ChEBI" id="CHEBI:57540"/>
        <dbReference type="ChEBI" id="CHEBI:57945"/>
        <dbReference type="ChEBI" id="CHEBI:133367"/>
        <dbReference type="ChEBI" id="CHEBI:137498"/>
    </reaction>
    <physiologicalReaction direction="left-to-right" evidence="19">
        <dbReference type="Rhea" id="RHEA:53589"/>
    </physiologicalReaction>
</comment>
<comment type="catalytic activity">
    <reaction evidence="9">
        <text>prostaglandin E1 + NAD(+) = 15-oxoprostaglandin E1 + NADH + H(+)</text>
        <dbReference type="Rhea" id="RHEA:16477"/>
        <dbReference type="ChEBI" id="CHEBI:15378"/>
        <dbReference type="ChEBI" id="CHEBI:57397"/>
        <dbReference type="ChEBI" id="CHEBI:57401"/>
        <dbReference type="ChEBI" id="CHEBI:57540"/>
        <dbReference type="ChEBI" id="CHEBI:57945"/>
    </reaction>
    <physiologicalReaction direction="left-to-right" evidence="9">
        <dbReference type="Rhea" id="RHEA:16478"/>
    </physiologicalReaction>
</comment>
<organism evidence="23 24">
    <name type="scientific">Acromyrmex insinuator</name>
    <dbReference type="NCBI Taxonomy" id="230686"/>
    <lineage>
        <taxon>Eukaryota</taxon>
        <taxon>Metazoa</taxon>
        <taxon>Ecdysozoa</taxon>
        <taxon>Arthropoda</taxon>
        <taxon>Hexapoda</taxon>
        <taxon>Insecta</taxon>
        <taxon>Pterygota</taxon>
        <taxon>Neoptera</taxon>
        <taxon>Endopterygota</taxon>
        <taxon>Hymenoptera</taxon>
        <taxon>Apocrita</taxon>
        <taxon>Aculeata</taxon>
        <taxon>Formicoidea</taxon>
        <taxon>Formicidae</taxon>
        <taxon>Myrmicinae</taxon>
        <taxon>Acromyrmex</taxon>
    </lineage>
</organism>
<keyword evidence="2" id="KW-0560">Oxidoreductase</keyword>
<comment type="catalytic activity">
    <reaction evidence="15">
        <text>resolvin D2 + NAD(+) = 7-oxoresolvin D2 + NADH + H(+)</text>
        <dbReference type="Rhea" id="RHEA:53584"/>
        <dbReference type="ChEBI" id="CHEBI:15378"/>
        <dbReference type="ChEBI" id="CHEBI:57540"/>
        <dbReference type="ChEBI" id="CHEBI:57945"/>
        <dbReference type="ChEBI" id="CHEBI:133367"/>
        <dbReference type="ChEBI" id="CHEBI:137497"/>
    </reaction>
    <physiologicalReaction direction="left-to-right" evidence="15">
        <dbReference type="Rhea" id="RHEA:53585"/>
    </physiologicalReaction>
</comment>
<comment type="catalytic activity">
    <reaction evidence="20">
        <text>(15S)-hydroxy-(5Z,8Z,11Z,13E)-eicosatetraenoate + NAD(+) = 15-oxo-(5Z,8Z,11Z,13E)-eicosatetraenoate + NADH + H(+)</text>
        <dbReference type="Rhea" id="RHEA:23260"/>
        <dbReference type="ChEBI" id="CHEBI:15378"/>
        <dbReference type="ChEBI" id="CHEBI:57409"/>
        <dbReference type="ChEBI" id="CHEBI:57410"/>
        <dbReference type="ChEBI" id="CHEBI:57540"/>
        <dbReference type="ChEBI" id="CHEBI:57945"/>
        <dbReference type="EC" id="1.1.1.232"/>
    </reaction>
    <physiologicalReaction direction="left-to-right" evidence="20">
        <dbReference type="Rhea" id="RHEA:23261"/>
    </physiologicalReaction>
</comment>
<dbReference type="GO" id="GO:0016404">
    <property type="term" value="F:15-hydroxyprostaglandin dehydrogenase (NAD+) activity"/>
    <property type="evidence" value="ECO:0007669"/>
    <property type="project" value="UniProtKB-EC"/>
</dbReference>
<evidence type="ECO:0000313" key="24">
    <source>
        <dbReference type="Proteomes" id="UP000667349"/>
    </source>
</evidence>
<dbReference type="InterPro" id="IPR002347">
    <property type="entry name" value="SDR_fam"/>
</dbReference>
<evidence type="ECO:0000256" key="6">
    <source>
        <dbReference type="ARBA" id="ARBA00041812"/>
    </source>
</evidence>
<keyword evidence="22" id="KW-1133">Transmembrane helix</keyword>
<dbReference type="SUPFAM" id="SSF51735">
    <property type="entry name" value="NAD(P)-binding Rossmann-fold domains"/>
    <property type="match status" value="2"/>
</dbReference>
<evidence type="ECO:0000256" key="14">
    <source>
        <dbReference type="ARBA" id="ARBA00048170"/>
    </source>
</evidence>
<comment type="catalytic activity">
    <reaction evidence="17">
        <text>prostaglandin A1 + NAD(+) = 15-oxo-prostaglandin A1 + NADH + H(+)</text>
        <dbReference type="Rhea" id="RHEA:41263"/>
        <dbReference type="ChEBI" id="CHEBI:15378"/>
        <dbReference type="ChEBI" id="CHEBI:57398"/>
        <dbReference type="ChEBI" id="CHEBI:57540"/>
        <dbReference type="ChEBI" id="CHEBI:57945"/>
        <dbReference type="ChEBI" id="CHEBI:85072"/>
    </reaction>
    <physiologicalReaction direction="left-to-right" evidence="17">
        <dbReference type="Rhea" id="RHEA:41264"/>
    </physiologicalReaction>
</comment>
<evidence type="ECO:0000256" key="20">
    <source>
        <dbReference type="ARBA" id="ARBA00049151"/>
    </source>
</evidence>
<comment type="catalytic activity">
    <reaction evidence="16">
        <text>lipoxin A4 + NAD(+) = 15-oxo-(5S,6R)-dihydroxy-(7E,9E,11Z,13E)-eicosatetraenoate + NADH + H(+)</text>
        <dbReference type="Rhea" id="RHEA:41572"/>
        <dbReference type="ChEBI" id="CHEBI:15378"/>
        <dbReference type="ChEBI" id="CHEBI:57540"/>
        <dbReference type="ChEBI" id="CHEBI:57945"/>
        <dbReference type="ChEBI" id="CHEBI:67026"/>
        <dbReference type="ChEBI" id="CHEBI:78311"/>
    </reaction>
    <physiologicalReaction direction="left-to-right" evidence="16">
        <dbReference type="Rhea" id="RHEA:41573"/>
    </physiologicalReaction>
</comment>
<reference evidence="23" key="1">
    <citation type="submission" date="2020-02" db="EMBL/GenBank/DDBJ databases">
        <title>Relaxed selection underlies rapid genomic changes in the transitions from sociality to social parasitism in ants.</title>
        <authorList>
            <person name="Bi X."/>
        </authorList>
    </citation>
    <scope>NUCLEOTIDE SEQUENCE</scope>
    <source>
        <strain evidence="23">BGI-DK2013a</strain>
        <tissue evidence="23">Whole body</tissue>
    </source>
</reference>
<keyword evidence="22" id="KW-0812">Transmembrane</keyword>
<dbReference type="GO" id="GO:0005737">
    <property type="term" value="C:cytoplasm"/>
    <property type="evidence" value="ECO:0007669"/>
    <property type="project" value="TreeGrafter"/>
</dbReference>
<dbReference type="InterPro" id="IPR020904">
    <property type="entry name" value="Sc_DH/Rdtase_CS"/>
</dbReference>
<dbReference type="PRINTS" id="PR00080">
    <property type="entry name" value="SDRFAMILY"/>
</dbReference>
<sequence>MQIKDKRVIVTGAASDVGLAFSKELLRNGALMIVMIDIKQWIGEQAVESLNNEFGRKRTVFLCCDVTNNSEFDTKLKEAISILGGLDILINNAGIINETDFSKTIDVNVTAVIRGTLLGIQQMRKDSGGKGGIIVNISSIAGLRAVSQLPVYSATKHAVVSFSRSFAQPYHYERTNVKVIVLCPGLTDIPQDVSQNISNVSLQNDRHQRVESVAHGLIYVIRCAQNGSVWISEDGKPVFEVQLPDTLPQKTEANITQTKAALRHCSEHELCARQALITVLCHTTVPTTLFFKYILCKIYKKHLTFLIYSMICVFIYTIEKLVKILIYIQNLLKCLYNLTQDKYSQYHEIPHRCLSYINTIRMVSKFSRNIRITSTSSRFFSFTAKNLNRKLVHFFTYPNIQSSFIHGEYKPSLRIVRRRSSASERAKEIEAINCIVSGKNVLITGGAAGLGYAFLNHFLKHGAKKIIILDIDAETGKRIELGVEKSCGEKKVHFIHTDVSNHKHMTEAFEEASTLLGNIDIVINNAGVLDERRWEKEISVNIGGMVSTAMLAVQYMSRDTGGHGGILVNVSQHVDIRNTAQLPVYTATKHAVIGLSQSLSDPYHYEKTGVTVITLCPGLTETALTVDSPNKLLSRVMKADFVKNLEQFPIQTPYIVAQGLMTILRIGESGSIWVIESGKAPYEVYVPNPRTLRRHYKNNFPHVVDTKVAEGRAIREVCDSTRTGLMSCA</sequence>
<evidence type="ECO:0000256" key="12">
    <source>
        <dbReference type="ARBA" id="ARBA00048140"/>
    </source>
</evidence>
<dbReference type="GO" id="GO:0047034">
    <property type="term" value="F:15-hydroxyicosatetraenoate dehydrogenase activity"/>
    <property type="evidence" value="ECO:0007669"/>
    <property type="project" value="UniProtKB-EC"/>
</dbReference>
<evidence type="ECO:0000256" key="1">
    <source>
        <dbReference type="ARBA" id="ARBA00006484"/>
    </source>
</evidence>
<evidence type="ECO:0000256" key="2">
    <source>
        <dbReference type="ARBA" id="ARBA00023002"/>
    </source>
</evidence>
<dbReference type="PRINTS" id="PR01167">
    <property type="entry name" value="INSADHFAMILY"/>
</dbReference>
<dbReference type="AlphaFoldDB" id="A0A836EZG0"/>